<protein>
    <submittedName>
        <fullName evidence="2">Uncharacterized protein</fullName>
    </submittedName>
</protein>
<name>A0A495JX39_9ACTN</name>
<evidence type="ECO:0000256" key="1">
    <source>
        <dbReference type="SAM" id="MobiDB-lite"/>
    </source>
</evidence>
<proteinExistence type="predicted"/>
<sequence>MTKREPVSVDEADPVGATEIAERAGVGRPAVERWQERHADTWPERRWTVGGRPAWDWAVDIVPWLEATGRIEPQVRSRSTAANRRRRLSIERSPETARPRIRAEVMAYDEPMDQQRLDGAAEVEAMVDEILAAWLANPVGHRNGLRGFTERWLRDHYATWRAPSPASTHAQTGGLEA</sequence>
<evidence type="ECO:0000313" key="2">
    <source>
        <dbReference type="EMBL" id="RKR92749.1"/>
    </source>
</evidence>
<dbReference type="RefSeq" id="WP_147457238.1">
    <property type="nucleotide sequence ID" value="NZ_RBKT01000001.1"/>
</dbReference>
<organism evidence="2 3">
    <name type="scientific">Micromonospora pisi</name>
    <dbReference type="NCBI Taxonomy" id="589240"/>
    <lineage>
        <taxon>Bacteria</taxon>
        <taxon>Bacillati</taxon>
        <taxon>Actinomycetota</taxon>
        <taxon>Actinomycetes</taxon>
        <taxon>Micromonosporales</taxon>
        <taxon>Micromonosporaceae</taxon>
        <taxon>Micromonospora</taxon>
    </lineage>
</organism>
<reference evidence="2 3" key="1">
    <citation type="submission" date="2018-10" db="EMBL/GenBank/DDBJ databases">
        <title>Sequencing the genomes of 1000 actinobacteria strains.</title>
        <authorList>
            <person name="Klenk H.-P."/>
        </authorList>
    </citation>
    <scope>NUCLEOTIDE SEQUENCE [LARGE SCALE GENOMIC DNA]</scope>
    <source>
        <strain evidence="2 3">DSM 45175</strain>
    </source>
</reference>
<feature type="region of interest" description="Disordered" evidence="1">
    <location>
        <begin position="1"/>
        <end position="27"/>
    </location>
</feature>
<dbReference type="Proteomes" id="UP000277671">
    <property type="component" value="Unassembled WGS sequence"/>
</dbReference>
<keyword evidence="3" id="KW-1185">Reference proteome</keyword>
<feature type="region of interest" description="Disordered" evidence="1">
    <location>
        <begin position="76"/>
        <end position="96"/>
    </location>
</feature>
<accession>A0A495JX39</accession>
<comment type="caution">
    <text evidence="2">The sequence shown here is derived from an EMBL/GenBank/DDBJ whole genome shotgun (WGS) entry which is preliminary data.</text>
</comment>
<gene>
    <name evidence="2" type="ORF">BDK92_7228</name>
</gene>
<dbReference type="OrthoDB" id="3727407at2"/>
<evidence type="ECO:0000313" key="3">
    <source>
        <dbReference type="Proteomes" id="UP000277671"/>
    </source>
</evidence>
<dbReference type="AlphaFoldDB" id="A0A495JX39"/>
<dbReference type="EMBL" id="RBKT01000001">
    <property type="protein sequence ID" value="RKR92749.1"/>
    <property type="molecule type" value="Genomic_DNA"/>
</dbReference>